<reference evidence="1 2" key="1">
    <citation type="journal article" date="2018" name="Biotechnol. Biofuels">
        <title>Integrative visual omics of the white-rot fungus Polyporus brumalis exposes the biotechnological potential of its oxidative enzymes for delignifying raw plant biomass.</title>
        <authorList>
            <person name="Miyauchi S."/>
            <person name="Rancon A."/>
            <person name="Drula E."/>
            <person name="Hage H."/>
            <person name="Chaduli D."/>
            <person name="Favel A."/>
            <person name="Grisel S."/>
            <person name="Henrissat B."/>
            <person name="Herpoel-Gimbert I."/>
            <person name="Ruiz-Duenas F.J."/>
            <person name="Chevret D."/>
            <person name="Hainaut M."/>
            <person name="Lin J."/>
            <person name="Wang M."/>
            <person name="Pangilinan J."/>
            <person name="Lipzen A."/>
            <person name="Lesage-Meessen L."/>
            <person name="Navarro D."/>
            <person name="Riley R."/>
            <person name="Grigoriev I.V."/>
            <person name="Zhou S."/>
            <person name="Raouche S."/>
            <person name="Rosso M.N."/>
        </authorList>
    </citation>
    <scope>NUCLEOTIDE SEQUENCE [LARGE SCALE GENOMIC DNA]</scope>
    <source>
        <strain evidence="1 2">BRFM 1820</strain>
    </source>
</reference>
<dbReference type="EMBL" id="KZ857495">
    <property type="protein sequence ID" value="RDX42014.1"/>
    <property type="molecule type" value="Genomic_DNA"/>
</dbReference>
<accession>A0A371CP00</accession>
<protein>
    <submittedName>
        <fullName evidence="1">Uncharacterized protein</fullName>
    </submittedName>
</protein>
<evidence type="ECO:0000313" key="2">
    <source>
        <dbReference type="Proteomes" id="UP000256964"/>
    </source>
</evidence>
<evidence type="ECO:0000313" key="1">
    <source>
        <dbReference type="EMBL" id="RDX42014.1"/>
    </source>
</evidence>
<gene>
    <name evidence="1" type="ORF">OH76DRAFT_149352</name>
</gene>
<organism evidence="1 2">
    <name type="scientific">Lentinus brumalis</name>
    <dbReference type="NCBI Taxonomy" id="2498619"/>
    <lineage>
        <taxon>Eukaryota</taxon>
        <taxon>Fungi</taxon>
        <taxon>Dikarya</taxon>
        <taxon>Basidiomycota</taxon>
        <taxon>Agaricomycotina</taxon>
        <taxon>Agaricomycetes</taxon>
        <taxon>Polyporales</taxon>
        <taxon>Polyporaceae</taxon>
        <taxon>Lentinus</taxon>
    </lineage>
</organism>
<dbReference type="Proteomes" id="UP000256964">
    <property type="component" value="Unassembled WGS sequence"/>
</dbReference>
<keyword evidence="2" id="KW-1185">Reference proteome</keyword>
<sequence>MSESSQVGTTAPRIPRPVVVAGLEFPPERLWKWYLDLLGEPTDTPFDPSLDIHAANTIADVVRPKGLRFIAAGDETARFVLVTQSKWFKGGYRGMPNEEIPLYPPDEGHYEQRARRLLRERWAGIGLQIDADALPYVTFLTGQNPELY</sequence>
<dbReference type="AlphaFoldDB" id="A0A371CP00"/>
<name>A0A371CP00_9APHY</name>
<proteinExistence type="predicted"/>